<evidence type="ECO:0000256" key="1">
    <source>
        <dbReference type="SAM" id="MobiDB-lite"/>
    </source>
</evidence>
<feature type="compositionally biased region" description="Basic and acidic residues" evidence="1">
    <location>
        <begin position="180"/>
        <end position="192"/>
    </location>
</feature>
<dbReference type="InterPro" id="IPR009282">
    <property type="entry name" value="DUF937"/>
</dbReference>
<evidence type="ECO:0000313" key="3">
    <source>
        <dbReference type="Proteomes" id="UP001236369"/>
    </source>
</evidence>
<evidence type="ECO:0008006" key="4">
    <source>
        <dbReference type="Google" id="ProtNLM"/>
    </source>
</evidence>
<evidence type="ECO:0000313" key="2">
    <source>
        <dbReference type="EMBL" id="MDQ0441209.1"/>
    </source>
</evidence>
<dbReference type="RefSeq" id="WP_238246951.1">
    <property type="nucleotide sequence ID" value="NZ_BPQX01000001.1"/>
</dbReference>
<accession>A0ABU0HIA4</accession>
<keyword evidence="3" id="KW-1185">Reference proteome</keyword>
<gene>
    <name evidence="2" type="ORF">QO016_000686</name>
</gene>
<organism evidence="2 3">
    <name type="scientific">Methylobacterium persicinum</name>
    <dbReference type="NCBI Taxonomy" id="374426"/>
    <lineage>
        <taxon>Bacteria</taxon>
        <taxon>Pseudomonadati</taxon>
        <taxon>Pseudomonadota</taxon>
        <taxon>Alphaproteobacteria</taxon>
        <taxon>Hyphomicrobiales</taxon>
        <taxon>Methylobacteriaceae</taxon>
        <taxon>Methylobacterium</taxon>
    </lineage>
</organism>
<comment type="caution">
    <text evidence="2">The sequence shown here is derived from an EMBL/GenBank/DDBJ whole genome shotgun (WGS) entry which is preliminary data.</text>
</comment>
<dbReference type="EMBL" id="JAUSVV010000001">
    <property type="protein sequence ID" value="MDQ0441209.1"/>
    <property type="molecule type" value="Genomic_DNA"/>
</dbReference>
<protein>
    <recommendedName>
        <fullName evidence="4">DUF937 domain-containing protein</fullName>
    </recommendedName>
</protein>
<sequence length="263" mass="27651">MFTPLDMVQAANGPEMQAMARQFGLTVDQTQRAFEALMPALTLGLQRGGGLDPAGFARMFSAPESARAAAPLGLDALGQMFSSAQLMQAVLQQASTASGVGSQVLRQMLPMMAGAVVASIVHVMLNQPQAEASRQPAPAPAASPLPFVALWTDMAKAFMAPPEQTAAAPSPSPSPAPNRPRMEAPRPPKDEASGAEAGSEVLRQMIRTGAEVQEQNLRAMQQLFEAFWSSAGQPPKSPATGPGTAPRERQSPRSRRGRPGDTV</sequence>
<dbReference type="Pfam" id="PF06078">
    <property type="entry name" value="DUF937"/>
    <property type="match status" value="1"/>
</dbReference>
<reference evidence="2 3" key="1">
    <citation type="submission" date="2023-07" db="EMBL/GenBank/DDBJ databases">
        <title>Genomic Encyclopedia of Type Strains, Phase IV (KMG-IV): sequencing the most valuable type-strain genomes for metagenomic binning, comparative biology and taxonomic classification.</title>
        <authorList>
            <person name="Goeker M."/>
        </authorList>
    </citation>
    <scope>NUCLEOTIDE SEQUENCE [LARGE SCALE GENOMIC DNA]</scope>
    <source>
        <strain evidence="2 3">DSM 19562</strain>
    </source>
</reference>
<proteinExistence type="predicted"/>
<name>A0ABU0HIA4_9HYPH</name>
<dbReference type="Proteomes" id="UP001236369">
    <property type="component" value="Unassembled WGS sequence"/>
</dbReference>
<feature type="region of interest" description="Disordered" evidence="1">
    <location>
        <begin position="226"/>
        <end position="263"/>
    </location>
</feature>
<feature type="region of interest" description="Disordered" evidence="1">
    <location>
        <begin position="162"/>
        <end position="197"/>
    </location>
</feature>